<keyword evidence="5" id="KW-1185">Reference proteome</keyword>
<sequence>MVGKTKAASTALTIERGRTRDRSGNGKARSGSKGRSKSRGRSQHDKKEIECWKCGKTGHMKKDCQDKAKANDASTTKAQHLHHKRTLRRTGWRRIC</sequence>
<dbReference type="Pfam" id="PF00098">
    <property type="entry name" value="zf-CCHC"/>
    <property type="match status" value="1"/>
</dbReference>
<evidence type="ECO:0000313" key="5">
    <source>
        <dbReference type="Proteomes" id="UP001605036"/>
    </source>
</evidence>
<dbReference type="SUPFAM" id="SSF57756">
    <property type="entry name" value="Retrovirus zinc finger-like domains"/>
    <property type="match status" value="1"/>
</dbReference>
<feature type="region of interest" description="Disordered" evidence="2">
    <location>
        <begin position="65"/>
        <end position="96"/>
    </location>
</feature>
<protein>
    <recommendedName>
        <fullName evidence="3">CCHC-type domain-containing protein</fullName>
    </recommendedName>
</protein>
<organism evidence="4 5">
    <name type="scientific">Riccia fluitans</name>
    <dbReference type="NCBI Taxonomy" id="41844"/>
    <lineage>
        <taxon>Eukaryota</taxon>
        <taxon>Viridiplantae</taxon>
        <taxon>Streptophyta</taxon>
        <taxon>Embryophyta</taxon>
        <taxon>Marchantiophyta</taxon>
        <taxon>Marchantiopsida</taxon>
        <taxon>Marchantiidae</taxon>
        <taxon>Marchantiales</taxon>
        <taxon>Ricciaceae</taxon>
        <taxon>Riccia</taxon>
    </lineage>
</organism>
<evidence type="ECO:0000256" key="1">
    <source>
        <dbReference type="PROSITE-ProRule" id="PRU00047"/>
    </source>
</evidence>
<dbReference type="SMART" id="SM00343">
    <property type="entry name" value="ZnF_C2HC"/>
    <property type="match status" value="1"/>
</dbReference>
<dbReference type="AlphaFoldDB" id="A0ABD1XIE7"/>
<feature type="compositionally biased region" description="Basic and acidic residues" evidence="2">
    <location>
        <begin position="15"/>
        <end position="24"/>
    </location>
</feature>
<dbReference type="PROSITE" id="PS50158">
    <property type="entry name" value="ZF_CCHC"/>
    <property type="match status" value="1"/>
</dbReference>
<evidence type="ECO:0000256" key="2">
    <source>
        <dbReference type="SAM" id="MobiDB-lite"/>
    </source>
</evidence>
<name>A0ABD1XIE7_9MARC</name>
<dbReference type="Gene3D" id="4.10.60.10">
    <property type="entry name" value="Zinc finger, CCHC-type"/>
    <property type="match status" value="1"/>
</dbReference>
<dbReference type="GO" id="GO:0008270">
    <property type="term" value="F:zinc ion binding"/>
    <property type="evidence" value="ECO:0007669"/>
    <property type="project" value="UniProtKB-KW"/>
</dbReference>
<comment type="caution">
    <text evidence="4">The sequence shown here is derived from an EMBL/GenBank/DDBJ whole genome shotgun (WGS) entry which is preliminary data.</text>
</comment>
<feature type="domain" description="CCHC-type" evidence="3">
    <location>
        <begin position="51"/>
        <end position="66"/>
    </location>
</feature>
<evidence type="ECO:0000259" key="3">
    <source>
        <dbReference type="PROSITE" id="PS50158"/>
    </source>
</evidence>
<dbReference type="InterPro" id="IPR036875">
    <property type="entry name" value="Znf_CCHC_sf"/>
</dbReference>
<feature type="compositionally biased region" description="Basic residues" evidence="2">
    <location>
        <begin position="30"/>
        <end position="41"/>
    </location>
</feature>
<dbReference type="InterPro" id="IPR001878">
    <property type="entry name" value="Znf_CCHC"/>
</dbReference>
<keyword evidence="1" id="KW-0479">Metal-binding</keyword>
<dbReference type="EMBL" id="JBHFFA010000008">
    <property type="protein sequence ID" value="KAL2608519.1"/>
    <property type="molecule type" value="Genomic_DNA"/>
</dbReference>
<reference evidence="4 5" key="1">
    <citation type="submission" date="2024-09" db="EMBL/GenBank/DDBJ databases">
        <title>Chromosome-scale assembly of Riccia fluitans.</title>
        <authorList>
            <person name="Paukszto L."/>
            <person name="Sawicki J."/>
            <person name="Karawczyk K."/>
            <person name="Piernik-Szablinska J."/>
            <person name="Szczecinska M."/>
            <person name="Mazdziarz M."/>
        </authorList>
    </citation>
    <scope>NUCLEOTIDE SEQUENCE [LARGE SCALE GENOMIC DNA]</scope>
    <source>
        <strain evidence="4">Rf_01</strain>
        <tissue evidence="4">Aerial parts of the thallus</tissue>
    </source>
</reference>
<feature type="compositionally biased region" description="Basic residues" evidence="2">
    <location>
        <begin position="79"/>
        <end position="96"/>
    </location>
</feature>
<keyword evidence="1" id="KW-0863">Zinc-finger</keyword>
<dbReference type="Proteomes" id="UP001605036">
    <property type="component" value="Unassembled WGS sequence"/>
</dbReference>
<keyword evidence="1" id="KW-0862">Zinc</keyword>
<feature type="region of interest" description="Disordered" evidence="2">
    <location>
        <begin position="1"/>
        <end position="48"/>
    </location>
</feature>
<evidence type="ECO:0000313" key="4">
    <source>
        <dbReference type="EMBL" id="KAL2608519.1"/>
    </source>
</evidence>
<gene>
    <name evidence="4" type="ORF">R1flu_027092</name>
</gene>
<accession>A0ABD1XIE7</accession>
<proteinExistence type="predicted"/>